<name>A0AAE0NFQ0_9PEZI</name>
<dbReference type="AlphaFoldDB" id="A0AAE0NFQ0"/>
<reference evidence="1" key="1">
    <citation type="journal article" date="2023" name="Mol. Phylogenet. Evol.">
        <title>Genome-scale phylogeny and comparative genomics of the fungal order Sordariales.</title>
        <authorList>
            <person name="Hensen N."/>
            <person name="Bonometti L."/>
            <person name="Westerberg I."/>
            <person name="Brannstrom I.O."/>
            <person name="Guillou S."/>
            <person name="Cros-Aarteil S."/>
            <person name="Calhoun S."/>
            <person name="Haridas S."/>
            <person name="Kuo A."/>
            <person name="Mondo S."/>
            <person name="Pangilinan J."/>
            <person name="Riley R."/>
            <person name="LaButti K."/>
            <person name="Andreopoulos B."/>
            <person name="Lipzen A."/>
            <person name="Chen C."/>
            <person name="Yan M."/>
            <person name="Daum C."/>
            <person name="Ng V."/>
            <person name="Clum A."/>
            <person name="Steindorff A."/>
            <person name="Ohm R.A."/>
            <person name="Martin F."/>
            <person name="Silar P."/>
            <person name="Natvig D.O."/>
            <person name="Lalanne C."/>
            <person name="Gautier V."/>
            <person name="Ament-Velasquez S.L."/>
            <person name="Kruys A."/>
            <person name="Hutchinson M.I."/>
            <person name="Powell A.J."/>
            <person name="Barry K."/>
            <person name="Miller A.N."/>
            <person name="Grigoriev I.V."/>
            <person name="Debuchy R."/>
            <person name="Gladieux P."/>
            <person name="Hiltunen Thoren M."/>
            <person name="Johannesson H."/>
        </authorList>
    </citation>
    <scope>NUCLEOTIDE SEQUENCE</scope>
    <source>
        <strain evidence="1">CBS 958.72</strain>
    </source>
</reference>
<proteinExistence type="predicted"/>
<dbReference type="Proteomes" id="UP001287356">
    <property type="component" value="Unassembled WGS sequence"/>
</dbReference>
<accession>A0AAE0NFQ0</accession>
<reference evidence="1" key="2">
    <citation type="submission" date="2023-06" db="EMBL/GenBank/DDBJ databases">
        <authorList>
            <consortium name="Lawrence Berkeley National Laboratory"/>
            <person name="Haridas S."/>
            <person name="Hensen N."/>
            <person name="Bonometti L."/>
            <person name="Westerberg I."/>
            <person name="Brannstrom I.O."/>
            <person name="Guillou S."/>
            <person name="Cros-Aarteil S."/>
            <person name="Calhoun S."/>
            <person name="Kuo A."/>
            <person name="Mondo S."/>
            <person name="Pangilinan J."/>
            <person name="Riley R."/>
            <person name="Labutti K."/>
            <person name="Andreopoulos B."/>
            <person name="Lipzen A."/>
            <person name="Chen C."/>
            <person name="Yanf M."/>
            <person name="Daum C."/>
            <person name="Ng V."/>
            <person name="Clum A."/>
            <person name="Steindorff A."/>
            <person name="Ohm R."/>
            <person name="Martin F."/>
            <person name="Silar P."/>
            <person name="Natvig D."/>
            <person name="Lalanne C."/>
            <person name="Gautier V."/>
            <person name="Ament-Velasquez S.L."/>
            <person name="Kruys A."/>
            <person name="Hutchinson M.I."/>
            <person name="Powell A.J."/>
            <person name="Barry K."/>
            <person name="Miller A.N."/>
            <person name="Grigoriev I.V."/>
            <person name="Debuchy R."/>
            <person name="Gladieux P."/>
            <person name="Thoren M.H."/>
            <person name="Johannesson H."/>
        </authorList>
    </citation>
    <scope>NUCLEOTIDE SEQUENCE</scope>
    <source>
        <strain evidence="1">CBS 958.72</strain>
    </source>
</reference>
<evidence type="ECO:0000313" key="1">
    <source>
        <dbReference type="EMBL" id="KAK3380703.1"/>
    </source>
</evidence>
<evidence type="ECO:0000313" key="2">
    <source>
        <dbReference type="Proteomes" id="UP001287356"/>
    </source>
</evidence>
<gene>
    <name evidence="1" type="ORF">B0T24DRAFT_591157</name>
</gene>
<protein>
    <submittedName>
        <fullName evidence="1">Uncharacterized protein</fullName>
    </submittedName>
</protein>
<dbReference type="EMBL" id="JAULSN010000002">
    <property type="protein sequence ID" value="KAK3380703.1"/>
    <property type="molecule type" value="Genomic_DNA"/>
</dbReference>
<keyword evidence="2" id="KW-1185">Reference proteome</keyword>
<comment type="caution">
    <text evidence="1">The sequence shown here is derived from an EMBL/GenBank/DDBJ whole genome shotgun (WGS) entry which is preliminary data.</text>
</comment>
<organism evidence="1 2">
    <name type="scientific">Lasiosphaeria ovina</name>
    <dbReference type="NCBI Taxonomy" id="92902"/>
    <lineage>
        <taxon>Eukaryota</taxon>
        <taxon>Fungi</taxon>
        <taxon>Dikarya</taxon>
        <taxon>Ascomycota</taxon>
        <taxon>Pezizomycotina</taxon>
        <taxon>Sordariomycetes</taxon>
        <taxon>Sordariomycetidae</taxon>
        <taxon>Sordariales</taxon>
        <taxon>Lasiosphaeriaceae</taxon>
        <taxon>Lasiosphaeria</taxon>
    </lineage>
</organism>
<sequence>MSLPSVTFSVMQIPEDQVFETPLWVVQTLDWMILRHVKDEYRQIFIGDIKIRTEQAIREILELDEWAADYPVEFLETREELKEFFEEFNDEFDEAVHDMANVLNAFLETEKIARQIGHERLSYVVLDDIITSLRPGDAVRASQATALQHSPTSATTIDVNEADKARKTAILLRNYFVKATLGITTNQFELARRLLMHAPPTRTPHSEQSLSRIFVSTLPIRKTHQVIASPHWTRRSASSSSSQWTWLRGAYAKDKVLMQRVERVVKRTAGLEPRVGASISDLINVPYLHAVVLPQRFHGLKTVLDDFVQVDQVAGTLGYPALNVEVLSSFGSFLDECDEDDVEYGGEVVPKISLV</sequence>